<reference evidence="12" key="1">
    <citation type="journal article" date="2019" name="Int. J. Syst. Evol. Microbiol.">
        <title>The Global Catalogue of Microorganisms (GCM) 10K type strain sequencing project: providing services to taxonomists for standard genome sequencing and annotation.</title>
        <authorList>
            <consortium name="The Broad Institute Genomics Platform"/>
            <consortium name="The Broad Institute Genome Sequencing Center for Infectious Disease"/>
            <person name="Wu L."/>
            <person name="Ma J."/>
        </authorList>
    </citation>
    <scope>NUCLEOTIDE SEQUENCE [LARGE SCALE GENOMIC DNA]</scope>
    <source>
        <strain evidence="12">CGMCC 1.3240</strain>
    </source>
</reference>
<dbReference type="Pfam" id="PF04963">
    <property type="entry name" value="Sigma54_CBD"/>
    <property type="match status" value="1"/>
</dbReference>
<dbReference type="InterPro" id="IPR007634">
    <property type="entry name" value="RNA_pol_sigma_54_DNA-bd"/>
</dbReference>
<keyword evidence="12" id="KW-1185">Reference proteome</keyword>
<dbReference type="RefSeq" id="WP_379187129.1">
    <property type="nucleotide sequence ID" value="NZ_JBHSOW010000018.1"/>
</dbReference>
<evidence type="ECO:0000313" key="12">
    <source>
        <dbReference type="Proteomes" id="UP001596047"/>
    </source>
</evidence>
<evidence type="ECO:0000256" key="7">
    <source>
        <dbReference type="ARBA" id="ARBA00023125"/>
    </source>
</evidence>
<dbReference type="NCBIfam" id="TIGR02395">
    <property type="entry name" value="rpoN_sigma"/>
    <property type="match status" value="1"/>
</dbReference>
<evidence type="ECO:0000256" key="8">
    <source>
        <dbReference type="ARBA" id="ARBA00023163"/>
    </source>
</evidence>
<dbReference type="Proteomes" id="UP001596047">
    <property type="component" value="Unassembled WGS sequence"/>
</dbReference>
<dbReference type="PANTHER" id="PTHR32248:SF4">
    <property type="entry name" value="RNA POLYMERASE SIGMA-54 FACTOR"/>
    <property type="match status" value="1"/>
</dbReference>
<feature type="domain" description="RNA polymerase sigma factor 54 DNA-binding" evidence="9">
    <location>
        <begin position="283"/>
        <end position="440"/>
    </location>
</feature>
<dbReference type="PIRSF" id="PIRSF000774">
    <property type="entry name" value="RpoN"/>
    <property type="match status" value="1"/>
</dbReference>
<evidence type="ECO:0000256" key="4">
    <source>
        <dbReference type="ARBA" id="ARBA00022695"/>
    </source>
</evidence>
<gene>
    <name evidence="11" type="primary">rpoN</name>
    <name evidence="11" type="ORF">ACFPYJ_05890</name>
</gene>
<evidence type="ECO:0000256" key="1">
    <source>
        <dbReference type="ARBA" id="ARBA00008798"/>
    </source>
</evidence>
<evidence type="ECO:0000313" key="11">
    <source>
        <dbReference type="EMBL" id="MFC5648663.1"/>
    </source>
</evidence>
<organism evidence="11 12">
    <name type="scientific">Paenibacillus solisilvae</name>
    <dbReference type="NCBI Taxonomy" id="2486751"/>
    <lineage>
        <taxon>Bacteria</taxon>
        <taxon>Bacillati</taxon>
        <taxon>Bacillota</taxon>
        <taxon>Bacilli</taxon>
        <taxon>Bacillales</taxon>
        <taxon>Paenibacillaceae</taxon>
        <taxon>Paenibacillus</taxon>
    </lineage>
</organism>
<keyword evidence="6" id="KW-0731">Sigma factor</keyword>
<dbReference type="PROSITE" id="PS50044">
    <property type="entry name" value="SIGMA54_3"/>
    <property type="match status" value="1"/>
</dbReference>
<dbReference type="Pfam" id="PF00309">
    <property type="entry name" value="Sigma54_AID"/>
    <property type="match status" value="1"/>
</dbReference>
<evidence type="ECO:0000259" key="10">
    <source>
        <dbReference type="Pfam" id="PF04963"/>
    </source>
</evidence>
<accession>A0ABW0VTT8</accession>
<evidence type="ECO:0000259" key="9">
    <source>
        <dbReference type="Pfam" id="PF04552"/>
    </source>
</evidence>
<name>A0ABW0VTT8_9BACL</name>
<protein>
    <submittedName>
        <fullName evidence="11">RNA polymerase factor sigma-54</fullName>
    </submittedName>
</protein>
<dbReference type="EMBL" id="JBHSOW010000018">
    <property type="protein sequence ID" value="MFC5648663.1"/>
    <property type="molecule type" value="Genomic_DNA"/>
</dbReference>
<keyword evidence="4" id="KW-0548">Nucleotidyltransferase</keyword>
<dbReference type="InterPro" id="IPR038709">
    <property type="entry name" value="RpoN_core-bd_sf"/>
</dbReference>
<evidence type="ECO:0000256" key="6">
    <source>
        <dbReference type="ARBA" id="ARBA00023082"/>
    </source>
</evidence>
<evidence type="ECO:0000256" key="5">
    <source>
        <dbReference type="ARBA" id="ARBA00023015"/>
    </source>
</evidence>
<dbReference type="PANTHER" id="PTHR32248">
    <property type="entry name" value="RNA POLYMERASE SIGMA-54 FACTOR"/>
    <property type="match status" value="1"/>
</dbReference>
<dbReference type="InterPro" id="IPR007046">
    <property type="entry name" value="RNA_pol_sigma_54_core-bd"/>
</dbReference>
<evidence type="ECO:0000256" key="2">
    <source>
        <dbReference type="ARBA" id="ARBA00022478"/>
    </source>
</evidence>
<keyword evidence="3" id="KW-0808">Transferase</keyword>
<proteinExistence type="inferred from homology"/>
<feature type="domain" description="RNA polymerase sigma factor 54 core-binding" evidence="10">
    <location>
        <begin position="84"/>
        <end position="267"/>
    </location>
</feature>
<dbReference type="Pfam" id="PF04552">
    <property type="entry name" value="Sigma54_DBD"/>
    <property type="match status" value="1"/>
</dbReference>
<evidence type="ECO:0000256" key="3">
    <source>
        <dbReference type="ARBA" id="ARBA00022679"/>
    </source>
</evidence>
<comment type="caution">
    <text evidence="11">The sequence shown here is derived from an EMBL/GenBank/DDBJ whole genome shotgun (WGS) entry which is preliminary data.</text>
</comment>
<keyword evidence="8" id="KW-0804">Transcription</keyword>
<keyword evidence="5" id="KW-0805">Transcription regulation</keyword>
<dbReference type="PROSITE" id="PS00717">
    <property type="entry name" value="SIGMA54_1"/>
    <property type="match status" value="1"/>
</dbReference>
<dbReference type="PRINTS" id="PR00045">
    <property type="entry name" value="SIGMA54FCT"/>
</dbReference>
<keyword evidence="7" id="KW-0238">DNA-binding</keyword>
<keyword evidence="2" id="KW-0240">DNA-directed RNA polymerase</keyword>
<dbReference type="PROSITE" id="PS00718">
    <property type="entry name" value="SIGMA54_2"/>
    <property type="match status" value="1"/>
</dbReference>
<dbReference type="InterPro" id="IPR000394">
    <property type="entry name" value="RNA_pol_sigma_54"/>
</dbReference>
<sequence length="441" mass="50404">MRPGYGLVQQQAAKLMMTPQLRQAIKLLQLPTPELLDAVRQELDENPVLEFAGNEWGVYSGYPKYNLGMSRNGRVYDPLHQAAWNDVSLERHLKEQLGFIKDIPHTVRRMIVFMIGNLDNNGYLAISLSEISDVLQAEPDQTEQALRILQSFEPVGVGARNLRECLLLQVQSSSEASPLAALLVQHHLKDVADYRIHRLSAALQVSSQEIQAAIDVIKGLNPRPGAAFHKAEVHYVIPDVKVEKAGEQFDVWMHHAASPRLSINEYYERIVKESREPDEARRFLSNKLHSARFFMKCLEQRRWTIFRVAQAIVEEQSEFFRKGAACLKPMTLKQIADKLNVHESTVSRATAGKYAQTPWGVFELKYFFPSGLQTDHGDLTSPERVKARIKEWIHGENRAKPYSDQRLADLMRQEGIQISRRTVTKYREEIGIASSVRRKRT</sequence>
<comment type="similarity">
    <text evidence="1">Belongs to the sigma-54 factor family.</text>
</comment>
<dbReference type="Gene3D" id="1.10.10.60">
    <property type="entry name" value="Homeodomain-like"/>
    <property type="match status" value="1"/>
</dbReference>
<dbReference type="Gene3D" id="1.10.10.1330">
    <property type="entry name" value="RNA polymerase sigma-54 factor, core-binding domain"/>
    <property type="match status" value="1"/>
</dbReference>